<protein>
    <recommendedName>
        <fullName evidence="3">F-box domain-containing protein</fullName>
    </recommendedName>
</protein>
<gene>
    <name evidence="1" type="ORF">TWF481_003058</name>
</gene>
<accession>A0AAV9VP73</accession>
<dbReference type="Proteomes" id="UP001370758">
    <property type="component" value="Unassembled WGS sequence"/>
</dbReference>
<keyword evidence="2" id="KW-1185">Reference proteome</keyword>
<sequence length="259" mass="29885">MSRIARTRHYTTWFSTQKQRFSQLIRQRKGCPILALPLDIKLHLLASVPDSQTLFSLAKTCKPFYDAFTTHETSLLRSARLKELYANRLFLAGYAVNCLWKDSTWRTRSRIRGTCAYIRKTYFSTDEFGPSGEPGSLAGLVEQLEDNSSRLRTLMRSHDPAVDVSIDGMGTSPDFFSAASQAVDVLHELVDRFWIFWNRLPLEDRNEFYDSYLVTRRIVLRSILGMWILRILQAESGPYPPATLLSGEWDREAFRCGKR</sequence>
<name>A0AAV9VP73_9PEZI</name>
<comment type="caution">
    <text evidence="1">The sequence shown here is derived from an EMBL/GenBank/DDBJ whole genome shotgun (WGS) entry which is preliminary data.</text>
</comment>
<reference evidence="1 2" key="1">
    <citation type="submission" date="2023-08" db="EMBL/GenBank/DDBJ databases">
        <authorList>
            <person name="Palmer J.M."/>
        </authorList>
    </citation>
    <scope>NUCLEOTIDE SEQUENCE [LARGE SCALE GENOMIC DNA]</scope>
    <source>
        <strain evidence="1 2">TWF481</strain>
    </source>
</reference>
<organism evidence="1 2">
    <name type="scientific">Arthrobotrys musiformis</name>
    <dbReference type="NCBI Taxonomy" id="47236"/>
    <lineage>
        <taxon>Eukaryota</taxon>
        <taxon>Fungi</taxon>
        <taxon>Dikarya</taxon>
        <taxon>Ascomycota</taxon>
        <taxon>Pezizomycotina</taxon>
        <taxon>Orbiliomycetes</taxon>
        <taxon>Orbiliales</taxon>
        <taxon>Orbiliaceae</taxon>
        <taxon>Arthrobotrys</taxon>
    </lineage>
</organism>
<evidence type="ECO:0000313" key="1">
    <source>
        <dbReference type="EMBL" id="KAK6495030.1"/>
    </source>
</evidence>
<dbReference type="AlphaFoldDB" id="A0AAV9VP73"/>
<dbReference type="EMBL" id="JAVHJL010000013">
    <property type="protein sequence ID" value="KAK6495030.1"/>
    <property type="molecule type" value="Genomic_DNA"/>
</dbReference>
<evidence type="ECO:0008006" key="3">
    <source>
        <dbReference type="Google" id="ProtNLM"/>
    </source>
</evidence>
<evidence type="ECO:0000313" key="2">
    <source>
        <dbReference type="Proteomes" id="UP001370758"/>
    </source>
</evidence>
<proteinExistence type="predicted"/>